<dbReference type="InParanoid" id="D7TI16"/>
<keyword evidence="2" id="KW-0812">Transmembrane</keyword>
<accession>D7TI16</accession>
<evidence type="ECO:0000256" key="2">
    <source>
        <dbReference type="SAM" id="Phobius"/>
    </source>
</evidence>
<proteinExistence type="predicted"/>
<gene>
    <name evidence="3" type="ordered locus">VIT_08s0007g07910</name>
</gene>
<dbReference type="Proteomes" id="UP000009183">
    <property type="component" value="Chromosome 8"/>
</dbReference>
<evidence type="ECO:0000313" key="4">
    <source>
        <dbReference type="Proteomes" id="UP000009183"/>
    </source>
</evidence>
<keyword evidence="4" id="KW-1185">Reference proteome</keyword>
<feature type="transmembrane region" description="Helical" evidence="2">
    <location>
        <begin position="43"/>
        <end position="65"/>
    </location>
</feature>
<feature type="region of interest" description="Disordered" evidence="1">
    <location>
        <begin position="1"/>
        <end position="23"/>
    </location>
</feature>
<organism evidence="3 4">
    <name type="scientific">Vitis vinifera</name>
    <name type="common">Grape</name>
    <dbReference type="NCBI Taxonomy" id="29760"/>
    <lineage>
        <taxon>Eukaryota</taxon>
        <taxon>Viridiplantae</taxon>
        <taxon>Streptophyta</taxon>
        <taxon>Embryophyta</taxon>
        <taxon>Tracheophyta</taxon>
        <taxon>Spermatophyta</taxon>
        <taxon>Magnoliopsida</taxon>
        <taxon>eudicotyledons</taxon>
        <taxon>Gunneridae</taxon>
        <taxon>Pentapetalae</taxon>
        <taxon>rosids</taxon>
        <taxon>Vitales</taxon>
        <taxon>Vitaceae</taxon>
        <taxon>Viteae</taxon>
        <taxon>Vitis</taxon>
    </lineage>
</organism>
<sequence>MTNPTPPFPKKKATKHKQKNKKHTKLLNQIHKVSYIYPSQNSFMATVQSTMLISALTAVCTSSFYQTREQIQNTR</sequence>
<evidence type="ECO:0000313" key="3">
    <source>
        <dbReference type="EMBL" id="CBI29892.3"/>
    </source>
</evidence>
<dbReference type="HOGENOM" id="CLU_2676153_0_0_1"/>
<dbReference type="PaxDb" id="29760-VIT_08s0007g07910.t01"/>
<keyword evidence="2" id="KW-1133">Transmembrane helix</keyword>
<dbReference type="EMBL" id="FN595991">
    <property type="protein sequence ID" value="CBI29892.3"/>
    <property type="molecule type" value="Genomic_DNA"/>
</dbReference>
<reference evidence="4" key="1">
    <citation type="journal article" date="2007" name="Nature">
        <title>The grapevine genome sequence suggests ancestral hexaploidization in major angiosperm phyla.</title>
        <authorList>
            <consortium name="The French-Italian Public Consortium for Grapevine Genome Characterization."/>
            <person name="Jaillon O."/>
            <person name="Aury J.-M."/>
            <person name="Noel B."/>
            <person name="Policriti A."/>
            <person name="Clepet C."/>
            <person name="Casagrande A."/>
            <person name="Choisne N."/>
            <person name="Aubourg S."/>
            <person name="Vitulo N."/>
            <person name="Jubin C."/>
            <person name="Vezzi A."/>
            <person name="Legeai F."/>
            <person name="Hugueney P."/>
            <person name="Dasilva C."/>
            <person name="Horner D."/>
            <person name="Mica E."/>
            <person name="Jublot D."/>
            <person name="Poulain J."/>
            <person name="Bruyere C."/>
            <person name="Billault A."/>
            <person name="Segurens B."/>
            <person name="Gouyvenoux M."/>
            <person name="Ugarte E."/>
            <person name="Cattonaro F."/>
            <person name="Anthouard V."/>
            <person name="Vico V."/>
            <person name="Del Fabbro C."/>
            <person name="Alaux M."/>
            <person name="Di Gaspero G."/>
            <person name="Dumas V."/>
            <person name="Felice N."/>
            <person name="Paillard S."/>
            <person name="Juman I."/>
            <person name="Moroldo M."/>
            <person name="Scalabrin S."/>
            <person name="Canaguier A."/>
            <person name="Le Clainche I."/>
            <person name="Malacrida G."/>
            <person name="Durand E."/>
            <person name="Pesole G."/>
            <person name="Laucou V."/>
            <person name="Chatelet P."/>
            <person name="Merdinoglu D."/>
            <person name="Delledonne M."/>
            <person name="Pezzotti M."/>
            <person name="Lecharny A."/>
            <person name="Scarpelli C."/>
            <person name="Artiguenave F."/>
            <person name="Pe M.E."/>
            <person name="Valle G."/>
            <person name="Morgante M."/>
            <person name="Caboche M."/>
            <person name="Adam-Blondon A.-F."/>
            <person name="Weissenbach J."/>
            <person name="Quetier F."/>
            <person name="Wincker P."/>
        </authorList>
    </citation>
    <scope>NUCLEOTIDE SEQUENCE [LARGE SCALE GENOMIC DNA]</scope>
    <source>
        <strain evidence="4">cv. Pinot noir / PN40024</strain>
    </source>
</reference>
<feature type="compositionally biased region" description="Basic residues" evidence="1">
    <location>
        <begin position="9"/>
        <end position="23"/>
    </location>
</feature>
<evidence type="ECO:0000256" key="1">
    <source>
        <dbReference type="SAM" id="MobiDB-lite"/>
    </source>
</evidence>
<dbReference type="AlphaFoldDB" id="D7TI16"/>
<keyword evidence="2" id="KW-0472">Membrane</keyword>
<name>D7TI16_VITVI</name>
<protein>
    <submittedName>
        <fullName evidence="3">Uncharacterized protein</fullName>
    </submittedName>
</protein>